<keyword evidence="4" id="KW-1185">Reference proteome</keyword>
<dbReference type="GO" id="GO:0005739">
    <property type="term" value="C:mitochondrion"/>
    <property type="evidence" value="ECO:0007669"/>
    <property type="project" value="TreeGrafter"/>
</dbReference>
<dbReference type="InterPro" id="IPR010754">
    <property type="entry name" value="OPA3-like"/>
</dbReference>
<feature type="coiled-coil region" evidence="1">
    <location>
        <begin position="129"/>
        <end position="173"/>
    </location>
</feature>
<feature type="region of interest" description="Disordered" evidence="2">
    <location>
        <begin position="178"/>
        <end position="200"/>
    </location>
</feature>
<dbReference type="EMBL" id="CM017877">
    <property type="protein sequence ID" value="KAG1346804.1"/>
    <property type="molecule type" value="Genomic_DNA"/>
</dbReference>
<dbReference type="Proteomes" id="UP000797356">
    <property type="component" value="Chromosome 6"/>
</dbReference>
<dbReference type="AlphaFoldDB" id="A0A8K0IAL8"/>
<name>A0A8K0IAL8_COCNU</name>
<reference evidence="3" key="2">
    <citation type="submission" date="2019-07" db="EMBL/GenBank/DDBJ databases">
        <authorList>
            <person name="Yang Y."/>
            <person name="Bocs S."/>
            <person name="Baudouin L."/>
        </authorList>
    </citation>
    <scope>NUCLEOTIDE SEQUENCE</scope>
    <source>
        <tissue evidence="3">Spear leaf of Hainan Tall coconut</tissue>
    </source>
</reference>
<gene>
    <name evidence="3" type="ORF">COCNU_06G006330</name>
</gene>
<dbReference type="PANTHER" id="PTHR12499">
    <property type="entry name" value="OPTIC ATROPHY 3 PROTEIN OPA3"/>
    <property type="match status" value="1"/>
</dbReference>
<proteinExistence type="predicted"/>
<dbReference type="GO" id="GO:0019216">
    <property type="term" value="P:regulation of lipid metabolic process"/>
    <property type="evidence" value="ECO:0007669"/>
    <property type="project" value="TreeGrafter"/>
</dbReference>
<dbReference type="PANTHER" id="PTHR12499:SF22">
    <property type="entry name" value="OS02G0312500 PROTEIN"/>
    <property type="match status" value="1"/>
</dbReference>
<evidence type="ECO:0000256" key="2">
    <source>
        <dbReference type="SAM" id="MobiDB-lite"/>
    </source>
</evidence>
<protein>
    <submittedName>
        <fullName evidence="3">OPA3-like protein</fullName>
    </submittedName>
</protein>
<comment type="caution">
    <text evidence="3">The sequence shown here is derived from an EMBL/GenBank/DDBJ whole genome shotgun (WGS) entry which is preliminary data.</text>
</comment>
<dbReference type="Pfam" id="PF07047">
    <property type="entry name" value="OPA3"/>
    <property type="match status" value="2"/>
</dbReference>
<organism evidence="3 4">
    <name type="scientific">Cocos nucifera</name>
    <name type="common">Coconut palm</name>
    <dbReference type="NCBI Taxonomy" id="13894"/>
    <lineage>
        <taxon>Eukaryota</taxon>
        <taxon>Viridiplantae</taxon>
        <taxon>Streptophyta</taxon>
        <taxon>Embryophyta</taxon>
        <taxon>Tracheophyta</taxon>
        <taxon>Spermatophyta</taxon>
        <taxon>Magnoliopsida</taxon>
        <taxon>Liliopsida</taxon>
        <taxon>Arecaceae</taxon>
        <taxon>Arecoideae</taxon>
        <taxon>Cocoseae</taxon>
        <taxon>Attaleinae</taxon>
        <taxon>Cocos</taxon>
    </lineage>
</organism>
<reference evidence="3" key="1">
    <citation type="journal article" date="2017" name="Gigascience">
        <title>The genome draft of coconut (Cocos nucifera).</title>
        <authorList>
            <person name="Xiao Y."/>
            <person name="Xu P."/>
            <person name="Fan H."/>
            <person name="Baudouin L."/>
            <person name="Xia W."/>
            <person name="Bocs S."/>
            <person name="Xu J."/>
            <person name="Li Q."/>
            <person name="Guo A."/>
            <person name="Zhou L."/>
            <person name="Li J."/>
            <person name="Wu Y."/>
            <person name="Ma Z."/>
            <person name="Armero A."/>
            <person name="Issali A.E."/>
            <person name="Liu N."/>
            <person name="Peng M."/>
            <person name="Yang Y."/>
        </authorList>
    </citation>
    <scope>NUCLEOTIDE SEQUENCE</scope>
    <source>
        <tissue evidence="3">Spear leaf of Hainan Tall coconut</tissue>
    </source>
</reference>
<evidence type="ECO:0000313" key="4">
    <source>
        <dbReference type="Proteomes" id="UP000797356"/>
    </source>
</evidence>
<dbReference type="OrthoDB" id="2129069at2759"/>
<sequence>MVLPVVKLGSLALRTLSKPIASRLKQQAGFHPRFREFIINLAQVNHRFTTTMQRRLYNHSTDTAIRPLNEERAVQAAVDLLGELFIFSVVFIPKVYLFSLSSDVNFNFLLLIDIIDALVAGAALIFEVQRSARSEARKEESRKQELEALKQKEENLAREVELLKQKLHELEHLAQGRGPFSIPKFRSGHAPESMKPMAAA</sequence>
<accession>A0A8K0IAL8</accession>
<evidence type="ECO:0000313" key="3">
    <source>
        <dbReference type="EMBL" id="KAG1346804.1"/>
    </source>
</evidence>
<evidence type="ECO:0000256" key="1">
    <source>
        <dbReference type="SAM" id="Coils"/>
    </source>
</evidence>
<keyword evidence="1" id="KW-0175">Coiled coil</keyword>